<dbReference type="GO" id="GO:2001295">
    <property type="term" value="P:malonyl-CoA biosynthetic process"/>
    <property type="evidence" value="ECO:0007669"/>
    <property type="project" value="TreeGrafter"/>
</dbReference>
<reference evidence="4" key="2">
    <citation type="submission" date="2019-12" db="EMBL/GenBank/DDBJ databases">
        <authorList>
            <person name="Hoang T.H.H."/>
            <person name="Okutani A."/>
        </authorList>
    </citation>
    <scope>NUCLEOTIDE SEQUENCE</scope>
    <source>
        <strain evidence="4">QuyetLC</strain>
    </source>
</reference>
<feature type="domain" description="CoA carboxyltransferase N-terminal" evidence="3">
    <location>
        <begin position="1"/>
        <end position="154"/>
    </location>
</feature>
<feature type="transmembrane region" description="Helical" evidence="2">
    <location>
        <begin position="59"/>
        <end position="78"/>
    </location>
</feature>
<dbReference type="GO" id="GO:0016740">
    <property type="term" value="F:transferase activity"/>
    <property type="evidence" value="ECO:0007669"/>
    <property type="project" value="UniProtKB-KW"/>
</dbReference>
<name>A0A640MQX5_BACAN</name>
<dbReference type="PANTHER" id="PTHR42995:SF5">
    <property type="entry name" value="ACETYL-COENZYME A CARBOXYLASE CARBOXYL TRANSFERASE SUBUNIT BETA, CHLOROPLASTIC"/>
    <property type="match status" value="1"/>
</dbReference>
<dbReference type="InterPro" id="IPR029045">
    <property type="entry name" value="ClpP/crotonase-like_dom_sf"/>
</dbReference>
<dbReference type="GO" id="GO:0003989">
    <property type="term" value="F:acetyl-CoA carboxylase activity"/>
    <property type="evidence" value="ECO:0007669"/>
    <property type="project" value="TreeGrafter"/>
</dbReference>
<dbReference type="Gene3D" id="3.90.226.10">
    <property type="entry name" value="2-enoyl-CoA Hydratase, Chain A, domain 1"/>
    <property type="match status" value="2"/>
</dbReference>
<evidence type="ECO:0000256" key="2">
    <source>
        <dbReference type="SAM" id="Phobius"/>
    </source>
</evidence>
<dbReference type="PROSITE" id="PS50980">
    <property type="entry name" value="COA_CT_NTER"/>
    <property type="match status" value="1"/>
</dbReference>
<gene>
    <name evidence="4" type="ORF">QuyetLC_46980</name>
</gene>
<keyword evidence="1" id="KW-0808">Transferase</keyword>
<dbReference type="InterPro" id="IPR011762">
    <property type="entry name" value="COA_CT_N"/>
</dbReference>
<comment type="caution">
    <text evidence="4">The sequence shown here is derived from an EMBL/GenBank/DDBJ whole genome shotgun (WGS) entry which is preliminary data.</text>
</comment>
<dbReference type="EMBL" id="BLEY01000072">
    <property type="protein sequence ID" value="GEU14550.1"/>
    <property type="molecule type" value="Genomic_DNA"/>
</dbReference>
<organism evidence="4">
    <name type="scientific">Bacillus anthracis</name>
    <name type="common">anthrax bacterium</name>
    <dbReference type="NCBI Taxonomy" id="1392"/>
    <lineage>
        <taxon>Bacteria</taxon>
        <taxon>Bacillati</taxon>
        <taxon>Bacillota</taxon>
        <taxon>Bacilli</taxon>
        <taxon>Bacillales</taxon>
        <taxon>Bacillaceae</taxon>
        <taxon>Bacillus</taxon>
        <taxon>Bacillus cereus group</taxon>
    </lineage>
</organism>
<evidence type="ECO:0000313" key="4">
    <source>
        <dbReference type="EMBL" id="GEU14550.1"/>
    </source>
</evidence>
<dbReference type="GO" id="GO:0006633">
    <property type="term" value="P:fatty acid biosynthetic process"/>
    <property type="evidence" value="ECO:0007669"/>
    <property type="project" value="TreeGrafter"/>
</dbReference>
<evidence type="ECO:0000259" key="3">
    <source>
        <dbReference type="PROSITE" id="PS50980"/>
    </source>
</evidence>
<accession>A0A640MQX5</accession>
<dbReference type="AlphaFoldDB" id="A0A640MQX5"/>
<dbReference type="PANTHER" id="PTHR42995">
    <property type="entry name" value="ACETYL-COENZYME A CARBOXYLASE CARBOXYL TRANSFERASE SUBUNIT BETA, CHLOROPLASTIC"/>
    <property type="match status" value="1"/>
</dbReference>
<proteinExistence type="predicted"/>
<dbReference type="SUPFAM" id="SSF52096">
    <property type="entry name" value="ClpP/crotonase"/>
    <property type="match status" value="1"/>
</dbReference>
<keyword evidence="2" id="KW-0812">Transmembrane</keyword>
<reference evidence="4" key="1">
    <citation type="submission" date="2019-12" db="EMBL/GenBank/DDBJ databases">
        <title>Epidemiological and comparative genomic analysis of Bacillus anthracis isolated from northern Vietnam.</title>
        <authorList>
            <person name="Hoang T.T.H."/>
            <person name="Dang D.A."/>
            <person name="Pham M.H."/>
            <person name="Luong M.H."/>
            <person name="Tran N.D."/>
            <person name="Nguyen T.H."/>
            <person name="Nguyen T.T."/>
            <person name="Inoue S."/>
            <person name="Morikawa S."/>
            <person name="Okutani A."/>
        </authorList>
    </citation>
    <scope>NUCLEOTIDE SEQUENCE</scope>
    <source>
        <strain evidence="4">QuyetLC</strain>
    </source>
</reference>
<keyword evidence="2" id="KW-1133">Transmembrane helix</keyword>
<sequence>MNQAREKSELQEAVVTGTARIEVKKLALATMNVDFLMGTLGYVVGEKFVLITEYAKRHAMLLVIFSCSGGVTASFAMLGDINIAEPGAIIGFTGRRVIEQTIRKELPANFQIAEFQMERGFLDAIILRAELRRFLNEMICSYLANSRVGETEDD</sequence>
<keyword evidence="2" id="KW-0472">Membrane</keyword>
<evidence type="ECO:0000256" key="1">
    <source>
        <dbReference type="ARBA" id="ARBA00022679"/>
    </source>
</evidence>
<protein>
    <recommendedName>
        <fullName evidence="3">CoA carboxyltransferase N-terminal domain-containing protein</fullName>
    </recommendedName>
</protein>